<dbReference type="Proteomes" id="UP001055013">
    <property type="component" value="Unassembled WGS sequence"/>
</dbReference>
<evidence type="ECO:0000313" key="1">
    <source>
        <dbReference type="EMBL" id="GJH21944.1"/>
    </source>
</evidence>
<name>A0ACB5R3L4_9BURK</name>
<protein>
    <submittedName>
        <fullName evidence="1">DUF2778 domain-containing protein</fullName>
    </submittedName>
</protein>
<comment type="caution">
    <text evidence="1">The sequence shown here is derived from an EMBL/GenBank/DDBJ whole genome shotgun (WGS) entry which is preliminary data.</text>
</comment>
<proteinExistence type="predicted"/>
<gene>
    <name evidence="1" type="ORF">CBA19CS22_35400</name>
</gene>
<reference evidence="1" key="1">
    <citation type="submission" date="2021-09" db="EMBL/GenBank/DDBJ databases">
        <title>Isolation and characterization of 3-chlorobenzoate degrading bacteria from soils in Shizuoka.</title>
        <authorList>
            <person name="Ifat A."/>
            <person name="Ogawa N."/>
            <person name="Kimbara K."/>
            <person name="Moriuchi R."/>
            <person name="Dohra H."/>
            <person name="Shintani M."/>
        </authorList>
    </citation>
    <scope>NUCLEOTIDE SEQUENCE</scope>
    <source>
        <strain evidence="1">19CS2-2</strain>
    </source>
</reference>
<organism evidence="1 2">
    <name type="scientific">Caballeronia novacaledonica</name>
    <dbReference type="NCBI Taxonomy" id="1544861"/>
    <lineage>
        <taxon>Bacteria</taxon>
        <taxon>Pseudomonadati</taxon>
        <taxon>Pseudomonadota</taxon>
        <taxon>Betaproteobacteria</taxon>
        <taxon>Burkholderiales</taxon>
        <taxon>Burkholderiaceae</taxon>
        <taxon>Caballeronia</taxon>
    </lineage>
</organism>
<keyword evidence="2" id="KW-1185">Reference proteome</keyword>
<evidence type="ECO:0000313" key="2">
    <source>
        <dbReference type="Proteomes" id="UP001055013"/>
    </source>
</evidence>
<dbReference type="EMBL" id="BPUR01000033">
    <property type="protein sequence ID" value="GJH21944.1"/>
    <property type="molecule type" value="Genomic_DNA"/>
</dbReference>
<accession>A0ACB5R3L4</accession>
<sequence length="169" mass="18902">MTQNEVENMSDRYAAEHGIPRGPSCSRSENISLRFDGDTLIMHGPRGRSYPAVSGRPNGGKFDYSSGRFGMRSDGPIPPGRYWIKPSEMWSNHWYNLASRSAWGDHRITIHVFPGTETYGRGGFFIHGGTHAGSAGCVNLHSRMEDFVRELEAATKDSQDCYVPLTVRY</sequence>